<evidence type="ECO:0000313" key="3">
    <source>
        <dbReference type="Proteomes" id="UP001303473"/>
    </source>
</evidence>
<accession>A0AAN6N2L9</accession>
<feature type="region of interest" description="Disordered" evidence="1">
    <location>
        <begin position="160"/>
        <end position="302"/>
    </location>
</feature>
<dbReference type="AlphaFoldDB" id="A0AAN6N2L9"/>
<gene>
    <name evidence="2" type="ORF">QBC46DRAFT_442308</name>
</gene>
<proteinExistence type="predicted"/>
<feature type="compositionally biased region" description="Polar residues" evidence="1">
    <location>
        <begin position="107"/>
        <end position="120"/>
    </location>
</feature>
<organism evidence="2 3">
    <name type="scientific">Diplogelasinospora grovesii</name>
    <dbReference type="NCBI Taxonomy" id="303347"/>
    <lineage>
        <taxon>Eukaryota</taxon>
        <taxon>Fungi</taxon>
        <taxon>Dikarya</taxon>
        <taxon>Ascomycota</taxon>
        <taxon>Pezizomycotina</taxon>
        <taxon>Sordariomycetes</taxon>
        <taxon>Sordariomycetidae</taxon>
        <taxon>Sordariales</taxon>
        <taxon>Diplogelasinosporaceae</taxon>
        <taxon>Diplogelasinospora</taxon>
    </lineage>
</organism>
<protein>
    <submittedName>
        <fullName evidence="2">Uncharacterized protein</fullName>
    </submittedName>
</protein>
<reference evidence="3" key="1">
    <citation type="journal article" date="2023" name="Mol. Phylogenet. Evol.">
        <title>Genome-scale phylogeny and comparative genomics of the fungal order Sordariales.</title>
        <authorList>
            <person name="Hensen N."/>
            <person name="Bonometti L."/>
            <person name="Westerberg I."/>
            <person name="Brannstrom I.O."/>
            <person name="Guillou S."/>
            <person name="Cros-Aarteil S."/>
            <person name="Calhoun S."/>
            <person name="Haridas S."/>
            <person name="Kuo A."/>
            <person name="Mondo S."/>
            <person name="Pangilinan J."/>
            <person name="Riley R."/>
            <person name="LaButti K."/>
            <person name="Andreopoulos B."/>
            <person name="Lipzen A."/>
            <person name="Chen C."/>
            <person name="Yan M."/>
            <person name="Daum C."/>
            <person name="Ng V."/>
            <person name="Clum A."/>
            <person name="Steindorff A."/>
            <person name="Ohm R.A."/>
            <person name="Martin F."/>
            <person name="Silar P."/>
            <person name="Natvig D.O."/>
            <person name="Lalanne C."/>
            <person name="Gautier V."/>
            <person name="Ament-Velasquez S.L."/>
            <person name="Kruys A."/>
            <person name="Hutchinson M.I."/>
            <person name="Powell A.J."/>
            <person name="Barry K."/>
            <person name="Miller A.N."/>
            <person name="Grigoriev I.V."/>
            <person name="Debuchy R."/>
            <person name="Gladieux P."/>
            <person name="Hiltunen Thoren M."/>
            <person name="Johannesson H."/>
        </authorList>
    </citation>
    <scope>NUCLEOTIDE SEQUENCE [LARGE SCALE GENOMIC DNA]</scope>
    <source>
        <strain evidence="3">CBS 340.73</strain>
    </source>
</reference>
<sequence>MSAPPVTRDAWSYCGGDFYVEVSGHNRHRRATYPELQSIFADPDSSKSRPAHWYEAQLLHHGLPPSKVKGTASMRLWAAVNKGDLAVETDLRKEWAKSERETKQALKKQQTAEVASSSKTVAAKKGTKRKADDAHAGAGTNNVSINLSVSIGPQGIVQFGAAPKSEPASKKAKTTKTAAVEKAPKTTTTPKKTTAPKATAAKATAAKTAAATKAEKPPTASATPKTVSAEAPPRKQTARRGASSGGNRTVSSRPAPTAAPSPAPTTHRLQLARRGGFSVPSRGGRSAARADGPPGYVTAPYEEHYDEPPPPYEEIYDHGHDYSSDAEAIHYSDDDENFHDAPLGLLDGRYHVACRGPPEFESENDTMILTLDGDALWGSFEIGPLTGILRFDERPRASSYAFLGFHWRAEDPQGDCHHGSAKNGGLIRFEGYGKITGQLPVDDQFLTFDGRREDGQGTRSEISAWEMRRRWDELGRPPNFTYARF</sequence>
<evidence type="ECO:0000313" key="2">
    <source>
        <dbReference type="EMBL" id="KAK3937899.1"/>
    </source>
</evidence>
<comment type="caution">
    <text evidence="2">The sequence shown here is derived from an EMBL/GenBank/DDBJ whole genome shotgun (WGS) entry which is preliminary data.</text>
</comment>
<dbReference type="Proteomes" id="UP001303473">
    <property type="component" value="Unassembled WGS sequence"/>
</dbReference>
<feature type="compositionally biased region" description="Low complexity" evidence="1">
    <location>
        <begin position="175"/>
        <end position="229"/>
    </location>
</feature>
<feature type="region of interest" description="Disordered" evidence="1">
    <location>
        <begin position="100"/>
        <end position="140"/>
    </location>
</feature>
<evidence type="ECO:0000256" key="1">
    <source>
        <dbReference type="SAM" id="MobiDB-lite"/>
    </source>
</evidence>
<name>A0AAN6N2L9_9PEZI</name>
<keyword evidence="3" id="KW-1185">Reference proteome</keyword>
<dbReference type="EMBL" id="MU853842">
    <property type="protein sequence ID" value="KAK3937899.1"/>
    <property type="molecule type" value="Genomic_DNA"/>
</dbReference>